<comment type="caution">
    <text evidence="2">The sequence shown here is derived from an EMBL/GenBank/DDBJ whole genome shotgun (WGS) entry which is preliminary data.</text>
</comment>
<name>A0AAW0BQU8_9AGAR</name>
<feature type="region of interest" description="Disordered" evidence="1">
    <location>
        <begin position="101"/>
        <end position="120"/>
    </location>
</feature>
<evidence type="ECO:0000256" key="1">
    <source>
        <dbReference type="SAM" id="MobiDB-lite"/>
    </source>
</evidence>
<dbReference type="AlphaFoldDB" id="A0AAW0BQU8"/>
<sequence>MEPGVKRTDASSEAQEISEPELPPKPLSPLEASRQRGFYPITWRVIGGGVLMGVNKSNTEQSHAPPKESTFSEPSPGSTGQSLLRSPAPAPLTLNVDVHEVPKENSPRMRARANSIPSTPSITQVDATALFAAAESP</sequence>
<keyword evidence="3" id="KW-1185">Reference proteome</keyword>
<feature type="compositionally biased region" description="Polar residues" evidence="1">
    <location>
        <begin position="69"/>
        <end position="84"/>
    </location>
</feature>
<accession>A0AAW0BQU8</accession>
<evidence type="ECO:0000313" key="2">
    <source>
        <dbReference type="EMBL" id="KAK7028848.1"/>
    </source>
</evidence>
<dbReference type="Proteomes" id="UP001383192">
    <property type="component" value="Unassembled WGS sequence"/>
</dbReference>
<proteinExistence type="predicted"/>
<reference evidence="2 3" key="1">
    <citation type="submission" date="2024-01" db="EMBL/GenBank/DDBJ databases">
        <title>A draft genome for a cacao thread blight-causing isolate of Paramarasmius palmivorus.</title>
        <authorList>
            <person name="Baruah I.K."/>
            <person name="Bukari Y."/>
            <person name="Amoako-Attah I."/>
            <person name="Meinhardt L.W."/>
            <person name="Bailey B.A."/>
            <person name="Cohen S.P."/>
        </authorList>
    </citation>
    <scope>NUCLEOTIDE SEQUENCE [LARGE SCALE GENOMIC DNA]</scope>
    <source>
        <strain evidence="2 3">GH-12</strain>
    </source>
</reference>
<feature type="compositionally biased region" description="Basic and acidic residues" evidence="1">
    <location>
        <begin position="1"/>
        <end position="10"/>
    </location>
</feature>
<gene>
    <name evidence="2" type="ORF">VNI00_014861</name>
</gene>
<feature type="region of interest" description="Disordered" evidence="1">
    <location>
        <begin position="1"/>
        <end position="33"/>
    </location>
</feature>
<dbReference type="EMBL" id="JAYKXP010000088">
    <property type="protein sequence ID" value="KAK7028848.1"/>
    <property type="molecule type" value="Genomic_DNA"/>
</dbReference>
<protein>
    <submittedName>
        <fullName evidence="2">Uncharacterized protein</fullName>
    </submittedName>
</protein>
<evidence type="ECO:0000313" key="3">
    <source>
        <dbReference type="Proteomes" id="UP001383192"/>
    </source>
</evidence>
<feature type="region of interest" description="Disordered" evidence="1">
    <location>
        <begin position="53"/>
        <end position="92"/>
    </location>
</feature>
<organism evidence="2 3">
    <name type="scientific">Paramarasmius palmivorus</name>
    <dbReference type="NCBI Taxonomy" id="297713"/>
    <lineage>
        <taxon>Eukaryota</taxon>
        <taxon>Fungi</taxon>
        <taxon>Dikarya</taxon>
        <taxon>Basidiomycota</taxon>
        <taxon>Agaricomycotina</taxon>
        <taxon>Agaricomycetes</taxon>
        <taxon>Agaricomycetidae</taxon>
        <taxon>Agaricales</taxon>
        <taxon>Marasmiineae</taxon>
        <taxon>Marasmiaceae</taxon>
        <taxon>Paramarasmius</taxon>
    </lineage>
</organism>